<keyword evidence="1" id="KW-1133">Transmembrane helix</keyword>
<proteinExistence type="predicted"/>
<gene>
    <name evidence="2" type="ORF">Asi03nite_71950</name>
</gene>
<keyword evidence="1" id="KW-0812">Transmembrane</keyword>
<accession>A0A919NE97</accession>
<sequence>MRDLEADLTRTFRAAGLAAPDSGPGFSAGLTARRRRRTRTRMAGAFAAVVAVAAGVAVVVSPIARQPELPQSPGPAPLPTAALPTVALSLSKPYRDLWPDAFVALPLRLPDGRRYSVEAELGTDEYLLRPWDDQRSYLPVVFNARTGVTRELGTVPASGFTVYDPDGTYLTEHYITWVVTAQETGGATYHEVWSAPRDGGAAVRRARFGPGDMTVSVAEVGGVFYASAESFTGDGAVYRIPDGGEPQKVAGSDGYVLQYGAWAVHRSARTTESKVEDPAAVPVEKLQFWNVATGERRTPRTLTGVTVIDCNPLVCVGRAGGSLVSYGIDGSRPLRTTGDAVDPVGAETCDSCLPGINVFYDSKGRFIQLRLKSGVYLWDRNTNTLGTQQDGSSGDGDVIDVGQPGGKQHLLLLNRIR</sequence>
<organism evidence="2 3">
    <name type="scientific">Actinoplanes siamensis</name>
    <dbReference type="NCBI Taxonomy" id="1223317"/>
    <lineage>
        <taxon>Bacteria</taxon>
        <taxon>Bacillati</taxon>
        <taxon>Actinomycetota</taxon>
        <taxon>Actinomycetes</taxon>
        <taxon>Micromonosporales</taxon>
        <taxon>Micromonosporaceae</taxon>
        <taxon>Actinoplanes</taxon>
    </lineage>
</organism>
<keyword evidence="1" id="KW-0472">Membrane</keyword>
<comment type="caution">
    <text evidence="2">The sequence shown here is derived from an EMBL/GenBank/DDBJ whole genome shotgun (WGS) entry which is preliminary data.</text>
</comment>
<feature type="transmembrane region" description="Helical" evidence="1">
    <location>
        <begin position="43"/>
        <end position="64"/>
    </location>
</feature>
<evidence type="ECO:0000313" key="3">
    <source>
        <dbReference type="Proteomes" id="UP000629619"/>
    </source>
</evidence>
<name>A0A919NE97_9ACTN</name>
<keyword evidence="3" id="KW-1185">Reference proteome</keyword>
<protein>
    <submittedName>
        <fullName evidence="2">Uncharacterized protein</fullName>
    </submittedName>
</protein>
<evidence type="ECO:0000313" key="2">
    <source>
        <dbReference type="EMBL" id="GIF09657.1"/>
    </source>
</evidence>
<reference evidence="2" key="1">
    <citation type="submission" date="2021-01" db="EMBL/GenBank/DDBJ databases">
        <title>Whole genome shotgun sequence of Actinoplanes siamensis NBRC 109076.</title>
        <authorList>
            <person name="Komaki H."/>
            <person name="Tamura T."/>
        </authorList>
    </citation>
    <scope>NUCLEOTIDE SEQUENCE</scope>
    <source>
        <strain evidence="2">NBRC 109076</strain>
    </source>
</reference>
<dbReference type="EMBL" id="BOMW01000094">
    <property type="protein sequence ID" value="GIF09657.1"/>
    <property type="molecule type" value="Genomic_DNA"/>
</dbReference>
<evidence type="ECO:0000256" key="1">
    <source>
        <dbReference type="SAM" id="Phobius"/>
    </source>
</evidence>
<dbReference type="Proteomes" id="UP000629619">
    <property type="component" value="Unassembled WGS sequence"/>
</dbReference>
<dbReference type="AlphaFoldDB" id="A0A919NE97"/>